<keyword evidence="2" id="KW-1185">Reference proteome</keyword>
<dbReference type="RefSeq" id="WP_188354674.1">
    <property type="nucleotide sequence ID" value="NZ_BMDH01000001.1"/>
</dbReference>
<dbReference type="Gene3D" id="3.40.50.720">
    <property type="entry name" value="NAD(P)-binding Rossmann-like Domain"/>
    <property type="match status" value="1"/>
</dbReference>
<dbReference type="SUPFAM" id="SSF51735">
    <property type="entry name" value="NAD(P)-binding Rossmann-fold domains"/>
    <property type="match status" value="1"/>
</dbReference>
<evidence type="ECO:0000313" key="1">
    <source>
        <dbReference type="EMBL" id="GGI13304.1"/>
    </source>
</evidence>
<dbReference type="InterPro" id="IPR036291">
    <property type="entry name" value="NAD(P)-bd_dom_sf"/>
</dbReference>
<comment type="caution">
    <text evidence="1">The sequence shown here is derived from an EMBL/GenBank/DDBJ whole genome shotgun (WGS) entry which is preliminary data.</text>
</comment>
<sequence length="82" mass="8725">MEHEVLLITGASKGIGLATTLAALAQGHYVAATSRDTHQLQQTIQEKAPAQVDHFLAVDNLLSELCNHILTSSSLKSTITSN</sequence>
<reference evidence="1" key="2">
    <citation type="submission" date="2020-09" db="EMBL/GenBank/DDBJ databases">
        <authorList>
            <person name="Sun Q."/>
            <person name="Sedlacek I."/>
        </authorList>
    </citation>
    <scope>NUCLEOTIDE SEQUENCE</scope>
    <source>
        <strain evidence="1">CCM 8606</strain>
    </source>
</reference>
<accession>A0A8J3AG88</accession>
<proteinExistence type="predicted"/>
<name>A0A8J3AG88_9BIFI</name>
<gene>
    <name evidence="1" type="ORF">GCM10007377_05290</name>
</gene>
<reference evidence="1" key="1">
    <citation type="journal article" date="2014" name="Int. J. Syst. Evol. Microbiol.">
        <title>Complete genome sequence of Corynebacterium casei LMG S-19264T (=DSM 44701T), isolated from a smear-ripened cheese.</title>
        <authorList>
            <consortium name="US DOE Joint Genome Institute (JGI-PGF)"/>
            <person name="Walter F."/>
            <person name="Albersmeier A."/>
            <person name="Kalinowski J."/>
            <person name="Ruckert C."/>
        </authorList>
    </citation>
    <scope>NUCLEOTIDE SEQUENCE</scope>
    <source>
        <strain evidence="1">CCM 8606</strain>
    </source>
</reference>
<protein>
    <submittedName>
        <fullName evidence="1">Uncharacterized protein</fullName>
    </submittedName>
</protein>
<dbReference type="InterPro" id="IPR002347">
    <property type="entry name" value="SDR_fam"/>
</dbReference>
<dbReference type="Pfam" id="PF00106">
    <property type="entry name" value="adh_short"/>
    <property type="match status" value="1"/>
</dbReference>
<dbReference type="AlphaFoldDB" id="A0A8J3AG88"/>
<evidence type="ECO:0000313" key="2">
    <source>
        <dbReference type="Proteomes" id="UP000619536"/>
    </source>
</evidence>
<dbReference type="Proteomes" id="UP000619536">
    <property type="component" value="Unassembled WGS sequence"/>
</dbReference>
<dbReference type="EMBL" id="BMDH01000001">
    <property type="protein sequence ID" value="GGI13304.1"/>
    <property type="molecule type" value="Genomic_DNA"/>
</dbReference>
<organism evidence="1 2">
    <name type="scientific">Galliscardovia ingluviei</name>
    <dbReference type="NCBI Taxonomy" id="1769422"/>
    <lineage>
        <taxon>Bacteria</taxon>
        <taxon>Bacillati</taxon>
        <taxon>Actinomycetota</taxon>
        <taxon>Actinomycetes</taxon>
        <taxon>Bifidobacteriales</taxon>
        <taxon>Bifidobacteriaceae</taxon>
        <taxon>Galliscardovia</taxon>
    </lineage>
</organism>